<dbReference type="PANTHER" id="PTHR36804">
    <property type="entry name" value="OSJNBA0013K16.11 PROTEIN"/>
    <property type="match status" value="1"/>
</dbReference>
<feature type="compositionally biased region" description="Basic and acidic residues" evidence="1">
    <location>
        <begin position="313"/>
        <end position="342"/>
    </location>
</feature>
<feature type="compositionally biased region" description="Basic residues" evidence="1">
    <location>
        <begin position="343"/>
        <end position="353"/>
    </location>
</feature>
<keyword evidence="2" id="KW-1133">Transmembrane helix</keyword>
<feature type="compositionally biased region" description="Low complexity" evidence="1">
    <location>
        <begin position="18"/>
        <end position="28"/>
    </location>
</feature>
<name>A0A150G4D9_GONPE</name>
<dbReference type="EMBL" id="LSYV01000064">
    <property type="protein sequence ID" value="KXZ44746.1"/>
    <property type="molecule type" value="Genomic_DNA"/>
</dbReference>
<comment type="caution">
    <text evidence="3">The sequence shown here is derived from an EMBL/GenBank/DDBJ whole genome shotgun (WGS) entry which is preliminary data.</text>
</comment>
<feature type="region of interest" description="Disordered" evidence="1">
    <location>
        <begin position="97"/>
        <end position="139"/>
    </location>
</feature>
<feature type="transmembrane region" description="Helical" evidence="2">
    <location>
        <begin position="147"/>
        <end position="171"/>
    </location>
</feature>
<dbReference type="PANTHER" id="PTHR36804:SF1">
    <property type="entry name" value="OS04G0585600 PROTEIN"/>
    <property type="match status" value="1"/>
</dbReference>
<evidence type="ECO:0000256" key="2">
    <source>
        <dbReference type="SAM" id="Phobius"/>
    </source>
</evidence>
<keyword evidence="4" id="KW-1185">Reference proteome</keyword>
<dbReference type="Proteomes" id="UP000075714">
    <property type="component" value="Unassembled WGS sequence"/>
</dbReference>
<evidence type="ECO:0000256" key="1">
    <source>
        <dbReference type="SAM" id="MobiDB-lite"/>
    </source>
</evidence>
<evidence type="ECO:0000313" key="4">
    <source>
        <dbReference type="Proteomes" id="UP000075714"/>
    </source>
</evidence>
<gene>
    <name evidence="3" type="ORF">GPECTOR_63g70</name>
</gene>
<reference evidence="4" key="1">
    <citation type="journal article" date="2016" name="Nat. Commun.">
        <title>The Gonium pectorale genome demonstrates co-option of cell cycle regulation during the evolution of multicellularity.</title>
        <authorList>
            <person name="Hanschen E.R."/>
            <person name="Marriage T.N."/>
            <person name="Ferris P.J."/>
            <person name="Hamaji T."/>
            <person name="Toyoda A."/>
            <person name="Fujiyama A."/>
            <person name="Neme R."/>
            <person name="Noguchi H."/>
            <person name="Minakuchi Y."/>
            <person name="Suzuki M."/>
            <person name="Kawai-Toyooka H."/>
            <person name="Smith D.R."/>
            <person name="Sparks H."/>
            <person name="Anderson J."/>
            <person name="Bakaric R."/>
            <person name="Luria V."/>
            <person name="Karger A."/>
            <person name="Kirschner M.W."/>
            <person name="Durand P.M."/>
            <person name="Michod R.E."/>
            <person name="Nozaki H."/>
            <person name="Olson B.J."/>
        </authorList>
    </citation>
    <scope>NUCLEOTIDE SEQUENCE [LARGE SCALE GENOMIC DNA]</scope>
    <source>
        <strain evidence="4">NIES-2863</strain>
    </source>
</reference>
<keyword evidence="2" id="KW-0472">Membrane</keyword>
<feature type="region of interest" description="Disordered" evidence="1">
    <location>
        <begin position="1"/>
        <end position="35"/>
    </location>
</feature>
<accession>A0A150G4D9</accession>
<proteinExistence type="predicted"/>
<feature type="compositionally biased region" description="Low complexity" evidence="1">
    <location>
        <begin position="271"/>
        <end position="290"/>
    </location>
</feature>
<dbReference type="OrthoDB" id="2014574at2759"/>
<feature type="compositionally biased region" description="Low complexity" evidence="1">
    <location>
        <begin position="120"/>
        <end position="137"/>
    </location>
</feature>
<keyword evidence="2" id="KW-0812">Transmembrane</keyword>
<organism evidence="3 4">
    <name type="scientific">Gonium pectorale</name>
    <name type="common">Green alga</name>
    <dbReference type="NCBI Taxonomy" id="33097"/>
    <lineage>
        <taxon>Eukaryota</taxon>
        <taxon>Viridiplantae</taxon>
        <taxon>Chlorophyta</taxon>
        <taxon>core chlorophytes</taxon>
        <taxon>Chlorophyceae</taxon>
        <taxon>CS clade</taxon>
        <taxon>Chlamydomonadales</taxon>
        <taxon>Volvocaceae</taxon>
        <taxon>Gonium</taxon>
    </lineage>
</organism>
<evidence type="ECO:0000313" key="3">
    <source>
        <dbReference type="EMBL" id="KXZ44746.1"/>
    </source>
</evidence>
<dbReference type="AlphaFoldDB" id="A0A150G4D9"/>
<sequence length="353" mass="36933">MLRETSPAGARMGRAQPASSSSSAGVSAQFPAPPRLPLSRRFGPLQHPMDLPGLPRVHGSLTEAEHNIDATFRDIISISAVVGISYSVLLAAVSVPPQEPPTSPGSGASGRKALGPGAGPPVRVGARAGSATATGRSGAAGGGDDNFVWGLMGFISCLPLFNWLAWVLAAISDEDRAPLYGIYAALYGSPLLLRGLDWQDPWVLLMLGLCVAHVQAERISATEPETLQSLRPVGALGGAVRGLLGGTGSLLRGLGGVLTEDSRRATRRPGGRSSSSSSSGGGSSPAQLGSGEDRLQIEQDPDLVSPGKQIQQDPRRDPTRDPDLEEFSARELRQFDEMLREKERKRRGGRGGA</sequence>
<protein>
    <submittedName>
        <fullName evidence="3">Uncharacterized protein</fullName>
    </submittedName>
</protein>
<feature type="region of interest" description="Disordered" evidence="1">
    <location>
        <begin position="260"/>
        <end position="353"/>
    </location>
</feature>
<feature type="transmembrane region" description="Helical" evidence="2">
    <location>
        <begin position="75"/>
        <end position="95"/>
    </location>
</feature>